<evidence type="ECO:0000313" key="1">
    <source>
        <dbReference type="EMBL" id="GFR10645.1"/>
    </source>
</evidence>
<gene>
    <name evidence="1" type="ORF">TNCT_247411</name>
</gene>
<evidence type="ECO:0000313" key="2">
    <source>
        <dbReference type="Proteomes" id="UP000887116"/>
    </source>
</evidence>
<organism evidence="1 2">
    <name type="scientific">Trichonephila clavata</name>
    <name type="common">Joro spider</name>
    <name type="synonym">Nephila clavata</name>
    <dbReference type="NCBI Taxonomy" id="2740835"/>
    <lineage>
        <taxon>Eukaryota</taxon>
        <taxon>Metazoa</taxon>
        <taxon>Ecdysozoa</taxon>
        <taxon>Arthropoda</taxon>
        <taxon>Chelicerata</taxon>
        <taxon>Arachnida</taxon>
        <taxon>Araneae</taxon>
        <taxon>Araneomorphae</taxon>
        <taxon>Entelegynae</taxon>
        <taxon>Araneoidea</taxon>
        <taxon>Nephilidae</taxon>
        <taxon>Trichonephila</taxon>
    </lineage>
</organism>
<comment type="caution">
    <text evidence="1">The sequence shown here is derived from an EMBL/GenBank/DDBJ whole genome shotgun (WGS) entry which is preliminary data.</text>
</comment>
<accession>A0A8X6LI34</accession>
<dbReference type="AlphaFoldDB" id="A0A8X6LI34"/>
<sequence length="89" mass="10517">MASCRKNLFLFPSDPIIYIKFKSWHLRPEILNQYMRSLGFRVFASEYLSDRILCLYSGRYSIIYVPMNILDEAVETSVRSEFHKISTSL</sequence>
<reference evidence="1" key="1">
    <citation type="submission" date="2020-07" db="EMBL/GenBank/DDBJ databases">
        <title>Multicomponent nature underlies the extraordinary mechanical properties of spider dragline silk.</title>
        <authorList>
            <person name="Kono N."/>
            <person name="Nakamura H."/>
            <person name="Mori M."/>
            <person name="Yoshida Y."/>
            <person name="Ohtoshi R."/>
            <person name="Malay A.D."/>
            <person name="Moran D.A.P."/>
            <person name="Tomita M."/>
            <person name="Numata K."/>
            <person name="Arakawa K."/>
        </authorList>
    </citation>
    <scope>NUCLEOTIDE SEQUENCE</scope>
</reference>
<proteinExistence type="predicted"/>
<dbReference type="Proteomes" id="UP000887116">
    <property type="component" value="Unassembled WGS sequence"/>
</dbReference>
<protein>
    <submittedName>
        <fullName evidence="1">Uncharacterized protein</fullName>
    </submittedName>
</protein>
<keyword evidence="2" id="KW-1185">Reference proteome</keyword>
<name>A0A8X6LI34_TRICU</name>
<dbReference type="EMBL" id="BMAO01006691">
    <property type="protein sequence ID" value="GFR10645.1"/>
    <property type="molecule type" value="Genomic_DNA"/>
</dbReference>